<dbReference type="InterPro" id="IPR015424">
    <property type="entry name" value="PyrdxlP-dep_Trfase"/>
</dbReference>
<dbReference type="OrthoDB" id="5343166at2"/>
<dbReference type="SUPFAM" id="SSF53383">
    <property type="entry name" value="PLP-dependent transferases"/>
    <property type="match status" value="1"/>
</dbReference>
<keyword evidence="4" id="KW-1185">Reference proteome</keyword>
<evidence type="ECO:0000256" key="2">
    <source>
        <dbReference type="ARBA" id="ARBA00050776"/>
    </source>
</evidence>
<dbReference type="AlphaFoldDB" id="A0A2N1J4F0"/>
<dbReference type="KEGG" id="ahs:AHALO_1008"/>
<accession>A0A2N1J4F0</accession>
<comment type="cofactor">
    <cofactor evidence="1">
        <name>pyridoxal 5'-phosphate</name>
        <dbReference type="ChEBI" id="CHEBI:597326"/>
    </cofactor>
</comment>
<gene>
    <name evidence="3" type="ORF">CP960_03975</name>
</gene>
<name>A0A2N1J4F0_9BACT</name>
<dbReference type="PANTHER" id="PTHR11601">
    <property type="entry name" value="CYSTEINE DESULFURYLASE FAMILY MEMBER"/>
    <property type="match status" value="1"/>
</dbReference>
<dbReference type="RefSeq" id="WP_101183962.1">
    <property type="nucleotide sequence ID" value="NZ_CP031218.1"/>
</dbReference>
<protein>
    <submittedName>
        <fullName evidence="3">Cysteine desulfurase</fullName>
    </submittedName>
</protein>
<dbReference type="InterPro" id="IPR015422">
    <property type="entry name" value="PyrdxlP-dep_Trfase_small"/>
</dbReference>
<evidence type="ECO:0000313" key="4">
    <source>
        <dbReference type="Proteomes" id="UP000233248"/>
    </source>
</evidence>
<comment type="catalytic activity">
    <reaction evidence="2">
        <text>(sulfur carrier)-H + L-cysteine = (sulfur carrier)-SH + L-alanine</text>
        <dbReference type="Rhea" id="RHEA:43892"/>
        <dbReference type="Rhea" id="RHEA-COMP:14737"/>
        <dbReference type="Rhea" id="RHEA-COMP:14739"/>
        <dbReference type="ChEBI" id="CHEBI:29917"/>
        <dbReference type="ChEBI" id="CHEBI:35235"/>
        <dbReference type="ChEBI" id="CHEBI:57972"/>
        <dbReference type="ChEBI" id="CHEBI:64428"/>
        <dbReference type="EC" id="2.8.1.7"/>
    </reaction>
</comment>
<dbReference type="Proteomes" id="UP000233248">
    <property type="component" value="Unassembled WGS sequence"/>
</dbReference>
<evidence type="ECO:0000313" key="3">
    <source>
        <dbReference type="EMBL" id="PKI81439.1"/>
    </source>
</evidence>
<dbReference type="Gene3D" id="3.90.1150.10">
    <property type="entry name" value="Aspartate Aminotransferase, domain 1"/>
    <property type="match status" value="1"/>
</dbReference>
<dbReference type="GO" id="GO:0031071">
    <property type="term" value="F:cysteine desulfurase activity"/>
    <property type="evidence" value="ECO:0007669"/>
    <property type="project" value="UniProtKB-EC"/>
</dbReference>
<proteinExistence type="predicted"/>
<reference evidence="3 4" key="1">
    <citation type="submission" date="2017-09" db="EMBL/GenBank/DDBJ databases">
        <title>Genomics of the genus Arcobacter.</title>
        <authorList>
            <person name="Perez-Cataluna A."/>
            <person name="Figueras M.J."/>
            <person name="Salas-Masso N."/>
        </authorList>
    </citation>
    <scope>NUCLEOTIDE SEQUENCE [LARGE SCALE GENOMIC DNA]</scope>
    <source>
        <strain evidence="3 4">DSM 18005</strain>
    </source>
</reference>
<comment type="caution">
    <text evidence="3">The sequence shown here is derived from an EMBL/GenBank/DDBJ whole genome shotgun (WGS) entry which is preliminary data.</text>
</comment>
<organism evidence="3 4">
    <name type="scientific">Malaciobacter halophilus</name>
    <dbReference type="NCBI Taxonomy" id="197482"/>
    <lineage>
        <taxon>Bacteria</taxon>
        <taxon>Pseudomonadati</taxon>
        <taxon>Campylobacterota</taxon>
        <taxon>Epsilonproteobacteria</taxon>
        <taxon>Campylobacterales</taxon>
        <taxon>Arcobacteraceae</taxon>
        <taxon>Malaciobacter</taxon>
    </lineage>
</organism>
<sequence>MYKLNFLLYPNVQNYHITKDDSLNVLSNNDTFYSLKKEFLLKYNFNDLKTIDFSKAGVLGLFLDLKGKIAVSKGESEAIIQAAQEYEKLGLEITWLELKKDGSVDLSILEHRKLDYIFISSYVMDTFVKTELKNIKKLNSAKIISNCSANFDEVCDIAIFDCYKLCGYTSSAIVLYNDEFEEQNIANIDSIAVKLTLQALKEQKFNTTNKEIFIKELQEVFKDDLYFFVDYKTTLDYSLHFGLKGIKARELIRTLSLSNVLITNGEGCSLGLSKPSRIIQSMGYDELTSRNAISLSFIEEYSKEDIQKLSKLFYKKYRQIKVLNEQ</sequence>
<dbReference type="PANTHER" id="PTHR11601:SF34">
    <property type="entry name" value="CYSTEINE DESULFURASE"/>
    <property type="match status" value="1"/>
</dbReference>
<evidence type="ECO:0000256" key="1">
    <source>
        <dbReference type="ARBA" id="ARBA00001933"/>
    </source>
</evidence>
<dbReference type="EMBL" id="NXIF01000015">
    <property type="protein sequence ID" value="PKI81439.1"/>
    <property type="molecule type" value="Genomic_DNA"/>
</dbReference>